<gene>
    <name evidence="2" type="ORF">WKI68_42740</name>
</gene>
<dbReference type="Proteomes" id="UP001382904">
    <property type="component" value="Unassembled WGS sequence"/>
</dbReference>
<evidence type="ECO:0000313" key="3">
    <source>
        <dbReference type="Proteomes" id="UP001382904"/>
    </source>
</evidence>
<feature type="region of interest" description="Disordered" evidence="1">
    <location>
        <begin position="71"/>
        <end position="99"/>
    </location>
</feature>
<organism evidence="2 3">
    <name type="scientific">Streptomyces caledonius</name>
    <dbReference type="NCBI Taxonomy" id="3134107"/>
    <lineage>
        <taxon>Bacteria</taxon>
        <taxon>Bacillati</taxon>
        <taxon>Actinomycetota</taxon>
        <taxon>Actinomycetes</taxon>
        <taxon>Kitasatosporales</taxon>
        <taxon>Streptomycetaceae</taxon>
        <taxon>Streptomyces</taxon>
    </lineage>
</organism>
<evidence type="ECO:0000313" key="2">
    <source>
        <dbReference type="EMBL" id="MEJ8646143.1"/>
    </source>
</evidence>
<accession>A0ABU8UE12</accession>
<name>A0ABU8UE12_9ACTN</name>
<sequence length="99" mass="11474">MARAYKGLAAAQQKNAEAWQKLHDSEVRRRALEKVVSLLQVQCTKLEVQLEQAKEGRAELEQQLEQLREFRDRAGGPLEHAPAVGRRWPSRSRRWLSSR</sequence>
<protein>
    <submittedName>
        <fullName evidence="2">Uncharacterized protein</fullName>
    </submittedName>
</protein>
<evidence type="ECO:0000256" key="1">
    <source>
        <dbReference type="SAM" id="MobiDB-lite"/>
    </source>
</evidence>
<feature type="compositionally biased region" description="Basic residues" evidence="1">
    <location>
        <begin position="88"/>
        <end position="99"/>
    </location>
</feature>
<reference evidence="2 3" key="1">
    <citation type="submission" date="2024-03" db="EMBL/GenBank/DDBJ databases">
        <title>Novel Streptomyces species of biotechnological and ecological value are a feature of Machair soil.</title>
        <authorList>
            <person name="Prole J.R."/>
            <person name="Goodfellow M."/>
            <person name="Allenby N."/>
            <person name="Ward A.C."/>
        </authorList>
    </citation>
    <scope>NUCLEOTIDE SEQUENCE [LARGE SCALE GENOMIC DNA]</scope>
    <source>
        <strain evidence="2 3">MS1.HAVA.3</strain>
    </source>
</reference>
<keyword evidence="3" id="KW-1185">Reference proteome</keyword>
<dbReference type="EMBL" id="JBBKAM010000004">
    <property type="protein sequence ID" value="MEJ8646143.1"/>
    <property type="molecule type" value="Genomic_DNA"/>
</dbReference>
<comment type="caution">
    <text evidence="2">The sequence shown here is derived from an EMBL/GenBank/DDBJ whole genome shotgun (WGS) entry which is preliminary data.</text>
</comment>
<proteinExistence type="predicted"/>